<comment type="cofactor">
    <cofactor evidence="17">
        <name>[2Fe-2S] cluster</name>
        <dbReference type="ChEBI" id="CHEBI:190135"/>
    </cofactor>
    <text evidence="17">Binds 1 [2Fe-2S] cluster per subunit.</text>
</comment>
<comment type="caution">
    <text evidence="19">The sequence shown here is derived from an EMBL/GenBank/DDBJ whole genome shotgun (WGS) entry which is preliminary data.</text>
</comment>
<evidence type="ECO:0000256" key="11">
    <source>
        <dbReference type="ARBA" id="ARBA00023004"/>
    </source>
</evidence>
<feature type="binding site" evidence="15 16">
    <location>
        <begin position="76"/>
        <end position="78"/>
    </location>
    <ligand>
        <name>FAD</name>
        <dbReference type="ChEBI" id="CHEBI:57692"/>
    </ligand>
</feature>
<feature type="binding site" evidence="15 16">
    <location>
        <begin position="59"/>
        <end position="62"/>
    </location>
    <ligand>
        <name>FAD</name>
        <dbReference type="ChEBI" id="CHEBI:57692"/>
    </ligand>
</feature>
<dbReference type="SUPFAM" id="SSF52343">
    <property type="entry name" value="Ferredoxin reductase-like, C-terminal NADP-linked domain"/>
    <property type="match status" value="1"/>
</dbReference>
<dbReference type="AlphaFoldDB" id="A0A3M8PAC9"/>
<dbReference type="InterPro" id="IPR012165">
    <property type="entry name" value="Cyt_c3_hydrogenase_gsu"/>
</dbReference>
<dbReference type="InterPro" id="IPR017927">
    <property type="entry name" value="FAD-bd_FR_type"/>
</dbReference>
<dbReference type="GO" id="GO:0051537">
    <property type="term" value="F:2 iron, 2 sulfur cluster binding"/>
    <property type="evidence" value="ECO:0007669"/>
    <property type="project" value="UniProtKB-KW"/>
</dbReference>
<evidence type="ECO:0000313" key="20">
    <source>
        <dbReference type="Proteomes" id="UP000275473"/>
    </source>
</evidence>
<keyword evidence="12 15" id="KW-0411">Iron-sulfur</keyword>
<keyword evidence="11 15" id="KW-0408">Iron</keyword>
<dbReference type="CDD" id="cd06218">
    <property type="entry name" value="DHOD_e_trans"/>
    <property type="match status" value="1"/>
</dbReference>
<dbReference type="InterPro" id="IPR050353">
    <property type="entry name" value="PyrK_electron_transfer"/>
</dbReference>
<evidence type="ECO:0000256" key="16">
    <source>
        <dbReference type="PIRSR" id="PIRSR006816-1"/>
    </source>
</evidence>
<feature type="binding site" evidence="15 17">
    <location>
        <position position="248"/>
    </location>
    <ligand>
        <name>[2Fe-2S] cluster</name>
        <dbReference type="ChEBI" id="CHEBI:190135"/>
    </ligand>
</feature>
<evidence type="ECO:0000256" key="17">
    <source>
        <dbReference type="PIRSR" id="PIRSR006816-2"/>
    </source>
</evidence>
<dbReference type="InterPro" id="IPR017938">
    <property type="entry name" value="Riboflavin_synthase-like_b-brl"/>
</dbReference>
<reference evidence="19 20" key="1">
    <citation type="journal article" date="2018" name="Int. J. Syst. Evol. Microbiol.">
        <title>Planococcus salinus sp. nov., a moderately halophilic bacterium isolated from a saline-alkali soil.</title>
        <authorList>
            <person name="Gan L."/>
        </authorList>
    </citation>
    <scope>NUCLEOTIDE SEQUENCE [LARGE SCALE GENOMIC DNA]</scope>
    <source>
        <strain evidence="19 20">LCB217</strain>
    </source>
</reference>
<sequence length="261" mass="28579">MITQQQKIRQECMVIVEQKEIADSIFELTVEGALTEEMSAPGQFVHIRVADSYEPLLRRPLSVASIDFEHSRFTMIYRAEGRGTNLLAEKRAGDALDVLGPLGNGFPVDKAKSKAFLIGGGIGVPPLYELAKALNKKGIETVHILGFENKKSVFYEEQFRELGDTYIATVDGSHGTKGFVTHVLDRLPADFDTYFSCGPTPMLEAVQAAYPEKQGFLSYEQRMACGIGACFACVCRTTKSETDYVKVCSDGPVFAAGVVIS</sequence>
<evidence type="ECO:0000256" key="12">
    <source>
        <dbReference type="ARBA" id="ARBA00023014"/>
    </source>
</evidence>
<organism evidence="19 20">
    <name type="scientific">Planococcus salinus</name>
    <dbReference type="NCBI Taxonomy" id="1848460"/>
    <lineage>
        <taxon>Bacteria</taxon>
        <taxon>Bacillati</taxon>
        <taxon>Bacillota</taxon>
        <taxon>Bacilli</taxon>
        <taxon>Bacillales</taxon>
        <taxon>Caryophanaceae</taxon>
        <taxon>Planococcus</taxon>
    </lineage>
</organism>
<dbReference type="PROSITE" id="PS51384">
    <property type="entry name" value="FAD_FR"/>
    <property type="match status" value="1"/>
</dbReference>
<evidence type="ECO:0000256" key="5">
    <source>
        <dbReference type="ARBA" id="ARBA00022630"/>
    </source>
</evidence>
<evidence type="ECO:0000256" key="1">
    <source>
        <dbReference type="ARBA" id="ARBA00004715"/>
    </source>
</evidence>
<dbReference type="InterPro" id="IPR037117">
    <property type="entry name" value="Dihydroorotate_DH_ele_sf"/>
</dbReference>
<feature type="binding site" evidence="15 16">
    <location>
        <begin position="83"/>
        <end position="84"/>
    </location>
    <ligand>
        <name>FAD</name>
        <dbReference type="ChEBI" id="CHEBI:57692"/>
    </ligand>
</feature>
<dbReference type="GO" id="GO:0050660">
    <property type="term" value="F:flavin adenine dinucleotide binding"/>
    <property type="evidence" value="ECO:0007669"/>
    <property type="project" value="InterPro"/>
</dbReference>
<comment type="pathway">
    <text evidence="1 15">Pyrimidine metabolism; UMP biosynthesis via de novo pathway; orotate from (S)-dihydroorotate (NAD(+) route): step 1/1.</text>
</comment>
<dbReference type="PANTHER" id="PTHR43513">
    <property type="entry name" value="DIHYDROOROTATE DEHYDROGENASE B (NAD(+)), ELECTRON TRANSFER SUBUNIT"/>
    <property type="match status" value="1"/>
</dbReference>
<evidence type="ECO:0000256" key="7">
    <source>
        <dbReference type="ARBA" id="ARBA00022723"/>
    </source>
</evidence>
<dbReference type="PIRSF" id="PIRSF006816">
    <property type="entry name" value="Cyc3_hyd_g"/>
    <property type="match status" value="1"/>
</dbReference>
<dbReference type="InterPro" id="IPR001433">
    <property type="entry name" value="OxRdtase_FAD/NAD-bd"/>
</dbReference>
<dbReference type="HAMAP" id="MF_01211">
    <property type="entry name" value="DHODB_Fe_S_bind"/>
    <property type="match status" value="1"/>
</dbReference>
<dbReference type="Gene3D" id="3.40.50.80">
    <property type="entry name" value="Nucleotide-binding domain of ferredoxin-NADP reductase (FNR) module"/>
    <property type="match status" value="1"/>
</dbReference>
<feature type="binding site" evidence="15 17">
    <location>
        <position position="225"/>
    </location>
    <ligand>
        <name>[2Fe-2S] cluster</name>
        <dbReference type="ChEBI" id="CHEBI:190135"/>
    </ligand>
</feature>
<dbReference type="InterPro" id="IPR019480">
    <property type="entry name" value="Dihydroorotate_DH_Fe-S-bd"/>
</dbReference>
<dbReference type="GO" id="GO:0009055">
    <property type="term" value="F:electron transfer activity"/>
    <property type="evidence" value="ECO:0007669"/>
    <property type="project" value="UniProtKB-UniRule"/>
</dbReference>
<keyword evidence="4 15" id="KW-0813">Transport</keyword>
<dbReference type="UniPathway" id="UPA00070">
    <property type="reaction ID" value="UER00945"/>
</dbReference>
<evidence type="ECO:0000256" key="9">
    <source>
        <dbReference type="ARBA" id="ARBA00022975"/>
    </source>
</evidence>
<dbReference type="OrthoDB" id="9778346at2"/>
<keyword evidence="5 15" id="KW-0285">Flavoprotein</keyword>
<keyword evidence="8 15" id="KW-0274">FAD</keyword>
<comment type="similarity">
    <text evidence="2 15">Belongs to the PyrK family.</text>
</comment>
<dbReference type="GO" id="GO:0044205">
    <property type="term" value="P:'de novo' UMP biosynthetic process"/>
    <property type="evidence" value="ECO:0007669"/>
    <property type="project" value="UniProtKB-UniRule"/>
</dbReference>
<evidence type="ECO:0000256" key="4">
    <source>
        <dbReference type="ARBA" id="ARBA00022448"/>
    </source>
</evidence>
<keyword evidence="20" id="KW-1185">Reference proteome</keyword>
<evidence type="ECO:0000256" key="15">
    <source>
        <dbReference type="HAMAP-Rule" id="MF_01211"/>
    </source>
</evidence>
<evidence type="ECO:0000256" key="8">
    <source>
        <dbReference type="ARBA" id="ARBA00022827"/>
    </source>
</evidence>
<dbReference type="SUPFAM" id="SSF63380">
    <property type="entry name" value="Riboflavin synthase domain-like"/>
    <property type="match status" value="1"/>
</dbReference>
<evidence type="ECO:0000259" key="18">
    <source>
        <dbReference type="PROSITE" id="PS51384"/>
    </source>
</evidence>
<dbReference type="Proteomes" id="UP000275473">
    <property type="component" value="Unassembled WGS sequence"/>
</dbReference>
<evidence type="ECO:0000313" key="19">
    <source>
        <dbReference type="EMBL" id="RNF40659.1"/>
    </source>
</evidence>
<feature type="binding site" evidence="15 17">
    <location>
        <position position="230"/>
    </location>
    <ligand>
        <name>[2Fe-2S] cluster</name>
        <dbReference type="ChEBI" id="CHEBI:190135"/>
    </ligand>
</feature>
<dbReference type="Gene3D" id="2.40.30.10">
    <property type="entry name" value="Translation factors"/>
    <property type="match status" value="1"/>
</dbReference>
<dbReference type="RefSeq" id="WP_123164358.1">
    <property type="nucleotide sequence ID" value="NZ_RIAX01000002.1"/>
</dbReference>
<comment type="cofactor">
    <cofactor evidence="15">
        <name>[2Fe-2S] cluster</name>
        <dbReference type="ChEBI" id="CHEBI:190135"/>
    </cofactor>
    <text evidence="15">Binds 1 [2Fe-2S] cluster per subunit.</text>
</comment>
<dbReference type="GO" id="GO:0046872">
    <property type="term" value="F:metal ion binding"/>
    <property type="evidence" value="ECO:0007669"/>
    <property type="project" value="UniProtKB-KW"/>
</dbReference>
<accession>A0A3M8PAC9</accession>
<comment type="cofactor">
    <cofactor evidence="15 16">
        <name>FAD</name>
        <dbReference type="ChEBI" id="CHEBI:57692"/>
    </cofactor>
    <text evidence="15 16">Binds 1 FAD per subunit.</text>
</comment>
<feature type="binding site" evidence="15 17">
    <location>
        <position position="233"/>
    </location>
    <ligand>
        <name>[2Fe-2S] cluster</name>
        <dbReference type="ChEBI" id="CHEBI:190135"/>
    </ligand>
</feature>
<keyword evidence="9 15" id="KW-0665">Pyrimidine biosynthesis</keyword>
<dbReference type="FunFam" id="3.40.50.80:FF:000017">
    <property type="entry name" value="Dihydroorotate dehydrogenase B (NAD(+)), electron transfer subunit"/>
    <property type="match status" value="1"/>
</dbReference>
<evidence type="ECO:0000256" key="6">
    <source>
        <dbReference type="ARBA" id="ARBA00022714"/>
    </source>
</evidence>
<evidence type="ECO:0000256" key="2">
    <source>
        <dbReference type="ARBA" id="ARBA00006422"/>
    </source>
</evidence>
<evidence type="ECO:0000256" key="13">
    <source>
        <dbReference type="ARBA" id="ARBA00069792"/>
    </source>
</evidence>
<evidence type="ECO:0000256" key="10">
    <source>
        <dbReference type="ARBA" id="ARBA00022982"/>
    </source>
</evidence>
<dbReference type="Pfam" id="PF10418">
    <property type="entry name" value="DHODB_Fe-S_bind"/>
    <property type="match status" value="1"/>
</dbReference>
<evidence type="ECO:0000256" key="14">
    <source>
        <dbReference type="ARBA" id="ARBA00082223"/>
    </source>
</evidence>
<keyword evidence="6 15" id="KW-0001">2Fe-2S</keyword>
<dbReference type="GO" id="GO:0016491">
    <property type="term" value="F:oxidoreductase activity"/>
    <property type="evidence" value="ECO:0007669"/>
    <property type="project" value="InterPro"/>
</dbReference>
<proteinExistence type="inferred from homology"/>
<gene>
    <name evidence="15" type="primary">pyrK</name>
    <name evidence="19" type="ORF">EEX84_04340</name>
</gene>
<evidence type="ECO:0000256" key="3">
    <source>
        <dbReference type="ARBA" id="ARBA00011669"/>
    </source>
</evidence>
<name>A0A3M8PAC9_9BACL</name>
<dbReference type="NCBIfam" id="NF000797">
    <property type="entry name" value="PRK00054.1-2"/>
    <property type="match status" value="1"/>
</dbReference>
<comment type="function">
    <text evidence="15">Responsible for channeling the electrons from the oxidation of dihydroorotate from the FMN redox center in the PyrD type B subunit to the ultimate electron acceptor NAD(+).</text>
</comment>
<dbReference type="Gene3D" id="2.10.240.10">
    <property type="entry name" value="Dihydroorotate dehydrogenase, electron transfer subunit"/>
    <property type="match status" value="1"/>
</dbReference>
<dbReference type="EMBL" id="RIAX01000002">
    <property type="protein sequence ID" value="RNF40659.1"/>
    <property type="molecule type" value="Genomic_DNA"/>
</dbReference>
<keyword evidence="7 15" id="KW-0479">Metal-binding</keyword>
<dbReference type="InterPro" id="IPR023455">
    <property type="entry name" value="Dihydroorotate_DHASE_ETsu"/>
</dbReference>
<dbReference type="NCBIfam" id="NF000799">
    <property type="entry name" value="PRK00054.1-4"/>
    <property type="match status" value="1"/>
</dbReference>
<dbReference type="PANTHER" id="PTHR43513:SF3">
    <property type="entry name" value="DIHYDROOROTATE DEHYDROGENASE B (NAD(+)), ELECTRON TRANSFER SUBUNIT-RELATED"/>
    <property type="match status" value="1"/>
</dbReference>
<dbReference type="FunFam" id="2.10.240.10:FF:000001">
    <property type="entry name" value="Dihydroorotate dehydrogenase B (NAD(+)), electron transfer subunit"/>
    <property type="match status" value="1"/>
</dbReference>
<dbReference type="InterPro" id="IPR039261">
    <property type="entry name" value="FNR_nucleotide-bd"/>
</dbReference>
<keyword evidence="10 15" id="KW-0249">Electron transport</keyword>
<feature type="domain" description="FAD-binding FR-type" evidence="18">
    <location>
        <begin position="8"/>
        <end position="108"/>
    </location>
</feature>
<protein>
    <recommendedName>
        <fullName evidence="13 15">Dihydroorotate dehydrogenase B (NAD(+)), electron transfer subunit</fullName>
    </recommendedName>
    <alternativeName>
        <fullName evidence="14 15">Dihydroorotate oxidase B, electron transfer subunit</fullName>
    </alternativeName>
</protein>
<comment type="subunit">
    <text evidence="3 15">Heterotetramer of 2 PyrK and 2 PyrD type B subunits.</text>
</comment>
<dbReference type="Pfam" id="PF00175">
    <property type="entry name" value="NAD_binding_1"/>
    <property type="match status" value="1"/>
</dbReference>